<feature type="signal peptide" evidence="1">
    <location>
        <begin position="1"/>
        <end position="21"/>
    </location>
</feature>
<dbReference type="OrthoDB" id="5372540at2"/>
<evidence type="ECO:0000313" key="3">
    <source>
        <dbReference type="Proteomes" id="UP000217944"/>
    </source>
</evidence>
<dbReference type="RefSeq" id="WP_096258365.1">
    <property type="nucleotide sequence ID" value="NZ_BDME01000001.1"/>
</dbReference>
<proteinExistence type="predicted"/>
<gene>
    <name evidence="2" type="ORF">LNAT_P0512</name>
</gene>
<keyword evidence="1" id="KW-0732">Signal</keyword>
<comment type="caution">
    <text evidence="2">The sequence shown here is derived from an EMBL/GenBank/DDBJ whole genome shotgun (WGS) entry which is preliminary data.</text>
</comment>
<dbReference type="Proteomes" id="UP000217944">
    <property type="component" value="Unassembled WGS sequence"/>
</dbReference>
<evidence type="ECO:0000256" key="1">
    <source>
        <dbReference type="SAM" id="SignalP"/>
    </source>
</evidence>
<accession>A0A292YAW8</accession>
<name>A0A292YAW8_9BACT</name>
<sequence length="280" mass="32308">MKNVKLILIAVISFFIGCVQNQPQVKINPNNDIKLLKNYGITGDNLIFYKKYYYFSKTESNGISINKLDKNYNLISKKIIKTLIEPKKYLINNDHFYLLGYDNIKQKPVILDFSLNSFSLLKTVYLGKKYSMPADFFVDKNNIYSAINVFNKKTKSDIYIYKNTSVFSKIASTKKELAKFITPYDNKILVVGNISFTNDDILIILINKNGKITKARRIDLGMDDYVNKVSIKNDNIIIYAVSTDNMGAETDYILTIDKNLNVLKSKKNLEFKELPIKFRT</sequence>
<dbReference type="PROSITE" id="PS51257">
    <property type="entry name" value="PROKAR_LIPOPROTEIN"/>
    <property type="match status" value="1"/>
</dbReference>
<dbReference type="EMBL" id="BDME01000001">
    <property type="protein sequence ID" value="GAX87217.1"/>
    <property type="molecule type" value="Genomic_DNA"/>
</dbReference>
<evidence type="ECO:0000313" key="2">
    <source>
        <dbReference type="EMBL" id="GAX87217.1"/>
    </source>
</evidence>
<organism evidence="2 3">
    <name type="scientific">Lebetimonas natsushimae</name>
    <dbReference type="NCBI Taxonomy" id="1936991"/>
    <lineage>
        <taxon>Bacteria</taxon>
        <taxon>Pseudomonadati</taxon>
        <taxon>Campylobacterota</taxon>
        <taxon>Epsilonproteobacteria</taxon>
        <taxon>Nautiliales</taxon>
        <taxon>Nautiliaceae</taxon>
        <taxon>Lebetimonas</taxon>
    </lineage>
</organism>
<dbReference type="AlphaFoldDB" id="A0A292YAW8"/>
<keyword evidence="3" id="KW-1185">Reference proteome</keyword>
<protein>
    <submittedName>
        <fullName evidence="2">Uncharacterized protein</fullName>
    </submittedName>
</protein>
<reference evidence="2 3" key="1">
    <citation type="journal article" date="2017" name="Syst. Appl. Microbiol.">
        <title>Lebetimonas natsushimae sp. nov., a novel strictly anaerobic, moderately thermophilic chemoautotroph isolated from a deep-sea hydrothermal vent polychaete nest in the Mid-Okinawa Trough.</title>
        <authorList>
            <person name="Nagata R."/>
            <person name="Takaki Y."/>
            <person name="Tame A."/>
            <person name="Nunoura T."/>
            <person name="Muto H."/>
            <person name="Mino S."/>
            <person name="Sawayama S."/>
            <person name="Takai K."/>
            <person name="Nakagawa S."/>
        </authorList>
    </citation>
    <scope>NUCLEOTIDE SEQUENCE [LARGE SCALE GENOMIC DNA]</scope>
    <source>
        <strain evidence="2 3">HS1857</strain>
    </source>
</reference>
<feature type="chain" id="PRO_5012697029" evidence="1">
    <location>
        <begin position="22"/>
        <end position="280"/>
    </location>
</feature>